<evidence type="ECO:0000313" key="2">
    <source>
        <dbReference type="EMBL" id="NEW06793.1"/>
    </source>
</evidence>
<dbReference type="GO" id="GO:0004803">
    <property type="term" value="F:transposase activity"/>
    <property type="evidence" value="ECO:0007669"/>
    <property type="project" value="InterPro"/>
</dbReference>
<accession>A0A6G3ZX52</accession>
<protein>
    <submittedName>
        <fullName evidence="2">Transposase</fullName>
    </submittedName>
</protein>
<evidence type="ECO:0000259" key="1">
    <source>
        <dbReference type="Pfam" id="PF01526"/>
    </source>
</evidence>
<dbReference type="Pfam" id="PF01526">
    <property type="entry name" value="DDE_Tnp_Tn3"/>
    <property type="match status" value="1"/>
</dbReference>
<feature type="domain" description="Tn3 transposase DDE" evidence="1">
    <location>
        <begin position="26"/>
        <end position="84"/>
    </location>
</feature>
<dbReference type="AlphaFoldDB" id="A0A6G3ZX52"/>
<sequence>MSLTAGFSEEIKRELTRRWPMTNLFDILKEADLRIQFSGQFNTAGLRETIDRLTLQKRLILCLYRLGTNMGLKRISSGDQNKVKKNSVILCICRKSQSSLF</sequence>
<dbReference type="EMBL" id="JAAIKC010000003">
    <property type="protein sequence ID" value="NEW06793.1"/>
    <property type="molecule type" value="Genomic_DNA"/>
</dbReference>
<organism evidence="2">
    <name type="scientific">Paenibacillus sp. SYP-B3998</name>
    <dbReference type="NCBI Taxonomy" id="2678564"/>
    <lineage>
        <taxon>Bacteria</taxon>
        <taxon>Bacillati</taxon>
        <taxon>Bacillota</taxon>
        <taxon>Bacilli</taxon>
        <taxon>Bacillales</taxon>
        <taxon>Paenibacillaceae</taxon>
        <taxon>Paenibacillus</taxon>
    </lineage>
</organism>
<proteinExistence type="predicted"/>
<dbReference type="InterPro" id="IPR002513">
    <property type="entry name" value="Tn3_Tnp_DDE_dom"/>
</dbReference>
<dbReference type="GO" id="GO:0006313">
    <property type="term" value="P:DNA transposition"/>
    <property type="evidence" value="ECO:0007669"/>
    <property type="project" value="InterPro"/>
</dbReference>
<gene>
    <name evidence="2" type="ORF">GK047_12295</name>
</gene>
<comment type="caution">
    <text evidence="2">The sequence shown here is derived from an EMBL/GenBank/DDBJ whole genome shotgun (WGS) entry which is preliminary data.</text>
</comment>
<name>A0A6G3ZX52_9BACL</name>
<reference evidence="2" key="1">
    <citation type="submission" date="2020-02" db="EMBL/GenBank/DDBJ databases">
        <authorList>
            <person name="Shen X.-R."/>
            <person name="Zhang Y.-X."/>
        </authorList>
    </citation>
    <scope>NUCLEOTIDE SEQUENCE</scope>
    <source>
        <strain evidence="2">SYP-B3998</strain>
    </source>
</reference>